<reference evidence="1 2" key="1">
    <citation type="submission" date="2024-08" db="EMBL/GenBank/DDBJ databases">
        <authorList>
            <person name="Ishaq N."/>
        </authorList>
    </citation>
    <scope>NUCLEOTIDE SEQUENCE [LARGE SCALE GENOMIC DNA]</scope>
    <source>
        <strain evidence="1 2">DSM 18651</strain>
    </source>
</reference>
<dbReference type="InterPro" id="IPR036291">
    <property type="entry name" value="NAD(P)-bd_dom_sf"/>
</dbReference>
<accession>A0ABV4P5K9</accession>
<dbReference type="Proteomes" id="UP001569428">
    <property type="component" value="Unassembled WGS sequence"/>
</dbReference>
<protein>
    <submittedName>
        <fullName evidence="1">SDR family NAD(P)-dependent oxidoreductase</fullName>
    </submittedName>
</protein>
<proteinExistence type="predicted"/>
<dbReference type="RefSeq" id="WP_371841467.1">
    <property type="nucleotide sequence ID" value="NZ_JBGMEK010000117.1"/>
</dbReference>
<keyword evidence="2" id="KW-1185">Reference proteome</keyword>
<evidence type="ECO:0000313" key="2">
    <source>
        <dbReference type="Proteomes" id="UP001569428"/>
    </source>
</evidence>
<dbReference type="EMBL" id="JBGMEK010000117">
    <property type="protein sequence ID" value="MFA0813653.1"/>
    <property type="molecule type" value="Genomic_DNA"/>
</dbReference>
<dbReference type="SUPFAM" id="SSF51735">
    <property type="entry name" value="NAD(P)-binding Rossmann-fold domains"/>
    <property type="match status" value="1"/>
</dbReference>
<gene>
    <name evidence="1" type="ORF">ACCI49_22450</name>
</gene>
<evidence type="ECO:0000313" key="1">
    <source>
        <dbReference type="EMBL" id="MFA0813653.1"/>
    </source>
</evidence>
<dbReference type="InterPro" id="IPR002347">
    <property type="entry name" value="SDR_fam"/>
</dbReference>
<dbReference type="PANTHER" id="PTHR43431">
    <property type="entry name" value="OXIDOREDUCTASE, SHORT CHAIN DEHYDROGENASE/REDUCTASE FAMILY (AFU_ORTHOLOGUE AFUA_5G14000)"/>
    <property type="match status" value="1"/>
</dbReference>
<dbReference type="PANTHER" id="PTHR43431:SF7">
    <property type="entry name" value="OXIDOREDUCTASE, SHORT CHAIN DEHYDROGENASE_REDUCTASE FAMILY (AFU_ORTHOLOGUE AFUA_5G14000)"/>
    <property type="match status" value="1"/>
</dbReference>
<dbReference type="Gene3D" id="3.40.50.720">
    <property type="entry name" value="NAD(P)-binding Rossmann-like Domain"/>
    <property type="match status" value="1"/>
</dbReference>
<sequence length="232" mass="25116">MAKPTCVVVGVGPGNGAAFARKFNRQGCQVALLARNQNYLNELQAELNDAKSYVCDVTNSAQIADVFSRIQGEMGPIETLVYNAGSGHSCTIENLDIYEYESDWKINCQGCALFSQLVATEMIQRGEGNIIIVGATASLRGGANFASFASAKAAQHSLAQSMARHLWPKGIHVAYLIIDGPVGKSRALDGSARDNQAFLQPSDIADTAFFLTTQARSAWTFEVDLRPHVEKW</sequence>
<dbReference type="PRINTS" id="PR00081">
    <property type="entry name" value="GDHRDH"/>
</dbReference>
<name>A0ABV4P5K9_9GAMM</name>
<dbReference type="Pfam" id="PF00106">
    <property type="entry name" value="adh_short"/>
    <property type="match status" value="1"/>
</dbReference>
<organism evidence="1 2">
    <name type="scientific">Microbulbifer epialgicus</name>
    <dbReference type="NCBI Taxonomy" id="393907"/>
    <lineage>
        <taxon>Bacteria</taxon>
        <taxon>Pseudomonadati</taxon>
        <taxon>Pseudomonadota</taxon>
        <taxon>Gammaproteobacteria</taxon>
        <taxon>Cellvibrionales</taxon>
        <taxon>Microbulbiferaceae</taxon>
        <taxon>Microbulbifer</taxon>
    </lineage>
</organism>
<comment type="caution">
    <text evidence="1">The sequence shown here is derived from an EMBL/GenBank/DDBJ whole genome shotgun (WGS) entry which is preliminary data.</text>
</comment>